<dbReference type="AlphaFoldDB" id="A0A8J3QB01"/>
<gene>
    <name evidence="2" type="ORF">Rhe02_44650</name>
</gene>
<proteinExistence type="predicted"/>
<evidence type="ECO:0000313" key="3">
    <source>
        <dbReference type="Proteomes" id="UP000612899"/>
    </source>
</evidence>
<sequence length="278" mass="30482">MTRYEADFDEGTPAVPGEVTQAAYERRLGELRQILAPGRRSRLLFGWGVLAGISLLLSLMVTAAGSSNDAQVVITLLAVFWGITVVLLGIFGWQLARSPLVSAKARSLHMYRFEHGFVQMTVRGAQVYRWDAIRTVYQSVEKIRAKGLPLGTRHEYSVLFADGSRLNLTDVATDMENFGPVLLQEVARVQLPKALAYLRSGNPIVLGRLTLTKSGIGSGGDEIAWSWIDRVEIVDGVLRFSAGGSWLASPKTPARAVPNLYTLLAIVEQMRRPSTQVG</sequence>
<reference evidence="2" key="1">
    <citation type="submission" date="2021-01" db="EMBL/GenBank/DDBJ databases">
        <title>Whole genome shotgun sequence of Rhizocola hellebori NBRC 109834.</title>
        <authorList>
            <person name="Komaki H."/>
            <person name="Tamura T."/>
        </authorList>
    </citation>
    <scope>NUCLEOTIDE SEQUENCE</scope>
    <source>
        <strain evidence="2">NBRC 109834</strain>
    </source>
</reference>
<evidence type="ECO:0000256" key="1">
    <source>
        <dbReference type="SAM" id="Phobius"/>
    </source>
</evidence>
<dbReference type="Proteomes" id="UP000612899">
    <property type="component" value="Unassembled WGS sequence"/>
</dbReference>
<name>A0A8J3QB01_9ACTN</name>
<keyword evidence="1" id="KW-1133">Transmembrane helix</keyword>
<comment type="caution">
    <text evidence="2">The sequence shown here is derived from an EMBL/GenBank/DDBJ whole genome shotgun (WGS) entry which is preliminary data.</text>
</comment>
<dbReference type="Pfam" id="PF20226">
    <property type="entry name" value="DUF6585"/>
    <property type="match status" value="1"/>
</dbReference>
<dbReference type="InterPro" id="IPR046492">
    <property type="entry name" value="DUF6585"/>
</dbReference>
<accession>A0A8J3QB01</accession>
<evidence type="ECO:0000313" key="2">
    <source>
        <dbReference type="EMBL" id="GIH06398.1"/>
    </source>
</evidence>
<keyword evidence="1" id="KW-0812">Transmembrane</keyword>
<dbReference type="RefSeq" id="WP_203910206.1">
    <property type="nucleotide sequence ID" value="NZ_BONY01000026.1"/>
</dbReference>
<keyword evidence="3" id="KW-1185">Reference proteome</keyword>
<organism evidence="2 3">
    <name type="scientific">Rhizocola hellebori</name>
    <dbReference type="NCBI Taxonomy" id="1392758"/>
    <lineage>
        <taxon>Bacteria</taxon>
        <taxon>Bacillati</taxon>
        <taxon>Actinomycetota</taxon>
        <taxon>Actinomycetes</taxon>
        <taxon>Micromonosporales</taxon>
        <taxon>Micromonosporaceae</taxon>
        <taxon>Rhizocola</taxon>
    </lineage>
</organism>
<keyword evidence="1" id="KW-0472">Membrane</keyword>
<feature type="transmembrane region" description="Helical" evidence="1">
    <location>
        <begin position="70"/>
        <end position="96"/>
    </location>
</feature>
<protein>
    <submittedName>
        <fullName evidence="2">Uncharacterized protein</fullName>
    </submittedName>
</protein>
<feature type="transmembrane region" description="Helical" evidence="1">
    <location>
        <begin position="43"/>
        <end position="64"/>
    </location>
</feature>
<dbReference type="EMBL" id="BONY01000026">
    <property type="protein sequence ID" value="GIH06398.1"/>
    <property type="molecule type" value="Genomic_DNA"/>
</dbReference>